<dbReference type="GO" id="GO:0016740">
    <property type="term" value="F:transferase activity"/>
    <property type="evidence" value="ECO:0007669"/>
    <property type="project" value="UniProtKB-KW"/>
</dbReference>
<keyword evidence="7" id="KW-0325">Glycoprotein</keyword>
<feature type="transmembrane region" description="Helical" evidence="8">
    <location>
        <begin position="378"/>
        <end position="395"/>
    </location>
</feature>
<evidence type="ECO:0000256" key="5">
    <source>
        <dbReference type="ARBA" id="ARBA00022989"/>
    </source>
</evidence>
<evidence type="ECO:0000256" key="3">
    <source>
        <dbReference type="ARBA" id="ARBA00022679"/>
    </source>
</evidence>
<dbReference type="Pfam" id="PF07779">
    <property type="entry name" value="Cas1_AcylT"/>
    <property type="match status" value="1"/>
</dbReference>
<feature type="transmembrane region" description="Helical" evidence="8">
    <location>
        <begin position="651"/>
        <end position="668"/>
    </location>
</feature>
<evidence type="ECO:0000259" key="9">
    <source>
        <dbReference type="Pfam" id="PF07779"/>
    </source>
</evidence>
<evidence type="ECO:0000256" key="6">
    <source>
        <dbReference type="ARBA" id="ARBA00023136"/>
    </source>
</evidence>
<keyword evidence="5 8" id="KW-1133">Transmembrane helix</keyword>
<feature type="transmembrane region" description="Helical" evidence="8">
    <location>
        <begin position="407"/>
        <end position="427"/>
    </location>
</feature>
<keyword evidence="11" id="KW-1185">Reference proteome</keyword>
<feature type="non-terminal residue" evidence="10">
    <location>
        <position position="1"/>
    </location>
</feature>
<dbReference type="Proteomes" id="UP000186594">
    <property type="component" value="Unassembled WGS sequence"/>
</dbReference>
<dbReference type="OrthoDB" id="1932925at2759"/>
<dbReference type="AlphaFoldDB" id="A0A1U7LMS4"/>
<feature type="transmembrane region" description="Helical" evidence="8">
    <location>
        <begin position="478"/>
        <end position="502"/>
    </location>
</feature>
<dbReference type="GO" id="GO:0005794">
    <property type="term" value="C:Golgi apparatus"/>
    <property type="evidence" value="ECO:0007669"/>
    <property type="project" value="UniProtKB-ARBA"/>
</dbReference>
<accession>A0A1U7LMS4</accession>
<feature type="domain" description="Cas1p 10 TM acyl transferase" evidence="9">
    <location>
        <begin position="322"/>
        <end position="781"/>
    </location>
</feature>
<feature type="transmembrane region" description="Helical" evidence="8">
    <location>
        <begin position="610"/>
        <end position="631"/>
    </location>
</feature>
<feature type="transmembrane region" description="Helical" evidence="8">
    <location>
        <begin position="514"/>
        <end position="532"/>
    </location>
</feature>
<sequence length="797" mass="91775">VFVVDKIFISDVQFPETTSLKSLCQYPNSRVIIPMAHTTLSPYRAWSLAISLGFLTVVVTGILRFFSFNANDPYFCESTLNSGFWLGSNNWQPCGCMLASYSPEDISTCIPSSRRILLVGDSMIRENYNAWGRLLDSNFTVSTEKHADHSMEHGNLRVEFIWDPYLNSTGALAALTNQITARDRPAITLVGTGLWYLRYESTNNPFIKWKNTMDNFVKNLTTDIALKSDLFLFQPTGLPNYEKLDENRKATFNRTIINEMNTYLGKSTKIHTLNVAQSFNHMMQTLTGHALDGFHPSEKVSATQINLMLNMRCNELVPKVPPFNKTCCSRYPSPNYVQMILLLFSIFVLPTIVVLTFQRGSAYSNTTNLPTGKGKDTFRALTVFLVVIAFCYLADRTQVFGKQNKYWNLFDFVILVSISAIAGFFTLKKSEKYQPFLNRDQTDEWKGSLKIYHSLTISSGWMQLLILIYHYLGASKISPIYAFIRMLVASYLFISGYGHATYFYKKSDYSFRRVASVLVRINLLPLFLAYFMGNDYLFYYFSPLVSFWFLIIWAVMWIGHSYNNNLYFLVSKILFGACATYLSTVTPGILESIFKVFRLIFRTQWDLKEWRFRILLDIWVPWTGIFVAIAYIRLSEREFLSRDAFDKVRKYSIIASILGILSFLIFEFSCKDKFVYNSWNPYISFIPILSFILLRNSSQSLRRVHSKFFGFIGRCSLETYTLQFHIWLAADTKGLLMLYPTTLRWLNFVVVTALFIGLSHAVAEVTGTLTDWIVGPRTKANMTLDIADLGLRPRKYH</sequence>
<dbReference type="EMBL" id="LXFE01001165">
    <property type="protein sequence ID" value="OLL23842.1"/>
    <property type="molecule type" value="Genomic_DNA"/>
</dbReference>
<gene>
    <name evidence="10" type="ORF">NEOLI_005171</name>
</gene>
<feature type="transmembrane region" description="Helical" evidence="8">
    <location>
        <begin position="745"/>
        <end position="763"/>
    </location>
</feature>
<evidence type="ECO:0000256" key="8">
    <source>
        <dbReference type="SAM" id="Phobius"/>
    </source>
</evidence>
<feature type="transmembrane region" description="Helical" evidence="8">
    <location>
        <begin position="566"/>
        <end position="590"/>
    </location>
</feature>
<evidence type="ECO:0000256" key="7">
    <source>
        <dbReference type="ARBA" id="ARBA00023180"/>
    </source>
</evidence>
<reference evidence="10 11" key="1">
    <citation type="submission" date="2016-04" db="EMBL/GenBank/DDBJ databases">
        <title>Evolutionary innovation and constraint leading to complex multicellularity in the Ascomycota.</title>
        <authorList>
            <person name="Cisse O."/>
            <person name="Nguyen A."/>
            <person name="Hewitt D.A."/>
            <person name="Jedd G."/>
            <person name="Stajich J.E."/>
        </authorList>
    </citation>
    <scope>NUCLEOTIDE SEQUENCE [LARGE SCALE GENOMIC DNA]</scope>
    <source>
        <strain evidence="10 11">DAH-3</strain>
    </source>
</reference>
<comment type="subcellular location">
    <subcellularLocation>
        <location evidence="1">Membrane</location>
        <topology evidence="1">Multi-pass membrane protein</topology>
    </subcellularLocation>
</comment>
<dbReference type="InterPro" id="IPR012419">
    <property type="entry name" value="Cas1_AcylTrans_dom"/>
</dbReference>
<dbReference type="GO" id="GO:0005975">
    <property type="term" value="P:carbohydrate metabolic process"/>
    <property type="evidence" value="ECO:0007669"/>
    <property type="project" value="UniProtKB-ARBA"/>
</dbReference>
<feature type="transmembrane region" description="Helical" evidence="8">
    <location>
        <begin position="45"/>
        <end position="66"/>
    </location>
</feature>
<evidence type="ECO:0000313" key="11">
    <source>
        <dbReference type="Proteomes" id="UP000186594"/>
    </source>
</evidence>
<evidence type="ECO:0000313" key="10">
    <source>
        <dbReference type="EMBL" id="OLL23842.1"/>
    </source>
</evidence>
<organism evidence="10 11">
    <name type="scientific">Neolecta irregularis (strain DAH-3)</name>
    <dbReference type="NCBI Taxonomy" id="1198029"/>
    <lineage>
        <taxon>Eukaryota</taxon>
        <taxon>Fungi</taxon>
        <taxon>Dikarya</taxon>
        <taxon>Ascomycota</taxon>
        <taxon>Taphrinomycotina</taxon>
        <taxon>Neolectales</taxon>
        <taxon>Neolectaceae</taxon>
        <taxon>Neolecta</taxon>
    </lineage>
</organism>
<evidence type="ECO:0000256" key="4">
    <source>
        <dbReference type="ARBA" id="ARBA00022692"/>
    </source>
</evidence>
<feature type="transmembrane region" description="Helical" evidence="8">
    <location>
        <begin position="336"/>
        <end position="357"/>
    </location>
</feature>
<evidence type="ECO:0000256" key="2">
    <source>
        <dbReference type="ARBA" id="ARBA00010666"/>
    </source>
</evidence>
<dbReference type="PANTHER" id="PTHR13533:SF1">
    <property type="entry name" value="N-ACETYLNEURAMINATE 9-O-ACETYLTRANSFERASE"/>
    <property type="match status" value="1"/>
</dbReference>
<evidence type="ECO:0000256" key="1">
    <source>
        <dbReference type="ARBA" id="ARBA00004141"/>
    </source>
</evidence>
<feature type="transmembrane region" description="Helical" evidence="8">
    <location>
        <begin position="538"/>
        <end position="559"/>
    </location>
</feature>
<name>A0A1U7LMS4_NEOID</name>
<feature type="transmembrane region" description="Helical" evidence="8">
    <location>
        <begin position="451"/>
        <end position="472"/>
    </location>
</feature>
<keyword evidence="6 8" id="KW-0472">Membrane</keyword>
<dbReference type="GO" id="GO:0016020">
    <property type="term" value="C:membrane"/>
    <property type="evidence" value="ECO:0007669"/>
    <property type="project" value="UniProtKB-SubCell"/>
</dbReference>
<dbReference type="PANTHER" id="PTHR13533">
    <property type="entry name" value="N-ACETYLNEURAMINATE 9-O-ACETYLTRANSFERASE"/>
    <property type="match status" value="1"/>
</dbReference>
<feature type="transmembrane region" description="Helical" evidence="8">
    <location>
        <begin position="674"/>
        <end position="694"/>
    </location>
</feature>
<keyword evidence="4 8" id="KW-0812">Transmembrane</keyword>
<protein>
    <submittedName>
        <fullName evidence="10">Putative O-acetyltransferase CAS1</fullName>
    </submittedName>
</protein>
<proteinExistence type="inferred from homology"/>
<comment type="caution">
    <text evidence="10">The sequence shown here is derived from an EMBL/GenBank/DDBJ whole genome shotgun (WGS) entry which is preliminary data.</text>
</comment>
<comment type="similarity">
    <text evidence="2">Belongs to the PC-esterase family. CASD1 subfamily.</text>
</comment>
<keyword evidence="3 10" id="KW-0808">Transferase</keyword>
<dbReference type="OMA" id="WSAREWA"/>